<name>A0A8T0FAF9_ARGBR</name>
<dbReference type="PROSITE" id="PS50994">
    <property type="entry name" value="INTEGRASE"/>
    <property type="match status" value="1"/>
</dbReference>
<feature type="domain" description="Integrase catalytic" evidence="1">
    <location>
        <begin position="156"/>
        <end position="346"/>
    </location>
</feature>
<dbReference type="SUPFAM" id="SSF53098">
    <property type="entry name" value="Ribonuclease H-like"/>
    <property type="match status" value="1"/>
</dbReference>
<dbReference type="InterPro" id="IPR012337">
    <property type="entry name" value="RNaseH-like_sf"/>
</dbReference>
<dbReference type="InterPro" id="IPR036397">
    <property type="entry name" value="RNaseH_sf"/>
</dbReference>
<dbReference type="Proteomes" id="UP000807504">
    <property type="component" value="Unassembled WGS sequence"/>
</dbReference>
<reference evidence="2" key="1">
    <citation type="journal article" date="2020" name="bioRxiv">
        <title>Chromosome-level reference genome of the European wasp spider Argiope bruennichi: a resource for studies on range expansion and evolutionary adaptation.</title>
        <authorList>
            <person name="Sheffer M.M."/>
            <person name="Hoppe A."/>
            <person name="Krehenwinkel H."/>
            <person name="Uhl G."/>
            <person name="Kuss A.W."/>
            <person name="Jensen L."/>
            <person name="Jensen C."/>
            <person name="Gillespie R.G."/>
            <person name="Hoff K.J."/>
            <person name="Prost S."/>
        </authorList>
    </citation>
    <scope>NUCLEOTIDE SEQUENCE</scope>
</reference>
<accession>A0A8T0FAF9</accession>
<organism evidence="2 3">
    <name type="scientific">Argiope bruennichi</name>
    <name type="common">Wasp spider</name>
    <name type="synonym">Aranea bruennichi</name>
    <dbReference type="NCBI Taxonomy" id="94029"/>
    <lineage>
        <taxon>Eukaryota</taxon>
        <taxon>Metazoa</taxon>
        <taxon>Ecdysozoa</taxon>
        <taxon>Arthropoda</taxon>
        <taxon>Chelicerata</taxon>
        <taxon>Arachnida</taxon>
        <taxon>Araneae</taxon>
        <taxon>Araneomorphae</taxon>
        <taxon>Entelegynae</taxon>
        <taxon>Araneoidea</taxon>
        <taxon>Araneidae</taxon>
        <taxon>Argiope</taxon>
    </lineage>
</organism>
<dbReference type="InterPro" id="IPR001584">
    <property type="entry name" value="Integrase_cat-core"/>
</dbReference>
<evidence type="ECO:0000259" key="1">
    <source>
        <dbReference type="PROSITE" id="PS50994"/>
    </source>
</evidence>
<dbReference type="PANTHER" id="PTHR47331">
    <property type="entry name" value="PHD-TYPE DOMAIN-CONTAINING PROTEIN"/>
    <property type="match status" value="1"/>
</dbReference>
<dbReference type="EMBL" id="JABXBU010000015">
    <property type="protein sequence ID" value="KAF8788234.1"/>
    <property type="molecule type" value="Genomic_DNA"/>
</dbReference>
<dbReference type="GO" id="GO:0003676">
    <property type="term" value="F:nucleic acid binding"/>
    <property type="evidence" value="ECO:0007669"/>
    <property type="project" value="InterPro"/>
</dbReference>
<dbReference type="Pfam" id="PF05380">
    <property type="entry name" value="Peptidase_A17"/>
    <property type="match status" value="1"/>
</dbReference>
<dbReference type="Gene3D" id="3.30.420.10">
    <property type="entry name" value="Ribonuclease H-like superfamily/Ribonuclease H"/>
    <property type="match status" value="1"/>
</dbReference>
<gene>
    <name evidence="2" type="ORF">HNY73_009764</name>
</gene>
<dbReference type="AlphaFoldDB" id="A0A8T0FAF9"/>
<keyword evidence="3" id="KW-1185">Reference proteome</keyword>
<evidence type="ECO:0000313" key="3">
    <source>
        <dbReference type="Proteomes" id="UP000807504"/>
    </source>
</evidence>
<proteinExistence type="predicted"/>
<evidence type="ECO:0000313" key="2">
    <source>
        <dbReference type="EMBL" id="KAF8788234.1"/>
    </source>
</evidence>
<dbReference type="PANTHER" id="PTHR47331:SF1">
    <property type="entry name" value="GAG-LIKE PROTEIN"/>
    <property type="match status" value="1"/>
</dbReference>
<dbReference type="GO" id="GO:0015074">
    <property type="term" value="P:DNA integration"/>
    <property type="evidence" value="ECO:0007669"/>
    <property type="project" value="InterPro"/>
</dbReference>
<sequence>MELDTDCNEWCEEVLELNTFNIPRYYFGDAHSTEMDNIQMHCFSYASKKAYGAVVHFRVALKGGKDCVIKSLKYPITHYFWNDSSITYFWITGAPSRFKPFVKNRIQEIQRFSDPKEWRHCPGKDNPADLIPRGMSAAKLRDSDFWWHGLDWDRVIPSLPFEKLGLDFVGPIITKPNLQRSKVILKSYIEIFLCFNGRAIHFEVVSDLTTKSFLACLRRFIARRLKLSIIWSDNATNFKGAKNIFDSVLKACKSDSVQRFCAKEGIVWNFIPPASPHLGGLWKAEIGNMKRILFKVTKSAVLTFEGLTMLATQIEAVLNSRALCPVFADPADFQYLTPDHFLVEAPLLSIPEPSYSLTNNSLSSRWSLILSLRSKFWERWSQE</sequence>
<dbReference type="InterPro" id="IPR008042">
    <property type="entry name" value="Retrotrans_Pao"/>
</dbReference>
<protein>
    <recommendedName>
        <fullName evidence="1">Integrase catalytic domain-containing protein</fullName>
    </recommendedName>
</protein>
<comment type="caution">
    <text evidence="2">The sequence shown here is derived from an EMBL/GenBank/DDBJ whole genome shotgun (WGS) entry which is preliminary data.</text>
</comment>
<reference evidence="2" key="2">
    <citation type="submission" date="2020-06" db="EMBL/GenBank/DDBJ databases">
        <authorList>
            <person name="Sheffer M."/>
        </authorList>
    </citation>
    <scope>NUCLEOTIDE SEQUENCE</scope>
</reference>